<keyword evidence="3" id="KW-1185">Reference proteome</keyword>
<proteinExistence type="predicted"/>
<sequence length="180" mass="19564">MLDPFGGIAPSFADIEVSGLSFHRAKGLKADYTVLLDVSEGDYGVLSRIEDDELLNLVIPRPETPIHQLPSAIQLYPIAGDEVRFETIEGGTRLGWRALERRRTGVVLQHAALRQCPVCLVGEMVEKRDRNGTVFRGCNQFPDCKHSEGGPASHLRACEGAPEVKTTARTVVVLNGTAAS</sequence>
<organism evidence="2 3">
    <name type="scientific">Mesorhizobium ventifaucium</name>
    <dbReference type="NCBI Taxonomy" id="666020"/>
    <lineage>
        <taxon>Bacteria</taxon>
        <taxon>Pseudomonadati</taxon>
        <taxon>Pseudomonadota</taxon>
        <taxon>Alphaproteobacteria</taxon>
        <taxon>Hyphomicrobiales</taxon>
        <taxon>Phyllobacteriaceae</taxon>
        <taxon>Mesorhizobium</taxon>
    </lineage>
</organism>
<gene>
    <name evidence="2" type="ORF">MES4922_20117</name>
</gene>
<evidence type="ECO:0000313" key="2">
    <source>
        <dbReference type="EMBL" id="CAH2398462.1"/>
    </source>
</evidence>
<dbReference type="Gene3D" id="3.30.65.10">
    <property type="entry name" value="Bacterial Topoisomerase I, domain 1"/>
    <property type="match status" value="1"/>
</dbReference>
<dbReference type="Proteomes" id="UP001152604">
    <property type="component" value="Unassembled WGS sequence"/>
</dbReference>
<dbReference type="RefSeq" id="WP_254024631.1">
    <property type="nucleotide sequence ID" value="NZ_CAKXZS010000012.1"/>
</dbReference>
<accession>A0ABN8JK86</accession>
<evidence type="ECO:0000259" key="1">
    <source>
        <dbReference type="Pfam" id="PF01396"/>
    </source>
</evidence>
<name>A0ABN8JK86_9HYPH</name>
<comment type="caution">
    <text evidence="2">The sequence shown here is derived from an EMBL/GenBank/DDBJ whole genome shotgun (WGS) entry which is preliminary data.</text>
</comment>
<reference evidence="2" key="1">
    <citation type="submission" date="2022-03" db="EMBL/GenBank/DDBJ databases">
        <authorList>
            <person name="Brunel B."/>
        </authorList>
    </citation>
    <scope>NUCLEOTIDE SEQUENCE</scope>
    <source>
        <strain evidence="2">STM4922sample</strain>
    </source>
</reference>
<evidence type="ECO:0000313" key="3">
    <source>
        <dbReference type="Proteomes" id="UP001152604"/>
    </source>
</evidence>
<protein>
    <recommendedName>
        <fullName evidence="1">DNA topoisomerase type IA zn finger domain-containing protein</fullName>
    </recommendedName>
</protein>
<dbReference type="EMBL" id="CAKXZS010000012">
    <property type="protein sequence ID" value="CAH2398462.1"/>
    <property type="molecule type" value="Genomic_DNA"/>
</dbReference>
<feature type="domain" description="DNA topoisomerase type IA zn finger" evidence="1">
    <location>
        <begin position="114"/>
        <end position="147"/>
    </location>
</feature>
<dbReference type="Pfam" id="PF01396">
    <property type="entry name" value="Zn_ribbon_Top1"/>
    <property type="match status" value="1"/>
</dbReference>
<dbReference type="InterPro" id="IPR013498">
    <property type="entry name" value="Topo_IA_Znf"/>
</dbReference>